<evidence type="ECO:0000256" key="2">
    <source>
        <dbReference type="RuleBase" id="RU003875"/>
    </source>
</evidence>
<dbReference type="EMBL" id="JBIPKE010000019">
    <property type="protein sequence ID" value="MFH6985096.1"/>
    <property type="molecule type" value="Genomic_DNA"/>
</dbReference>
<evidence type="ECO:0000313" key="4">
    <source>
        <dbReference type="EMBL" id="MFH6985096.1"/>
    </source>
</evidence>
<protein>
    <submittedName>
        <fullName evidence="4">Dps family protein</fullName>
    </submittedName>
</protein>
<dbReference type="PROSITE" id="PS00819">
    <property type="entry name" value="DPS_2"/>
    <property type="match status" value="1"/>
</dbReference>
<dbReference type="PRINTS" id="PR01346">
    <property type="entry name" value="HELNAPAPROT"/>
</dbReference>
<evidence type="ECO:0000313" key="5">
    <source>
        <dbReference type="Proteomes" id="UP001610063"/>
    </source>
</evidence>
<dbReference type="SUPFAM" id="SSF47240">
    <property type="entry name" value="Ferritin-like"/>
    <property type="match status" value="1"/>
</dbReference>
<reference evidence="4 5" key="1">
    <citation type="journal article" date="2013" name="Int. J. Syst. Evol. Microbiol.">
        <title>Marinoscillum luteum sp. nov., isolated from marine sediment.</title>
        <authorList>
            <person name="Cha I.T."/>
            <person name="Park S.J."/>
            <person name="Kim S.J."/>
            <person name="Kim J.G."/>
            <person name="Jung M.Y."/>
            <person name="Shin K.S."/>
            <person name="Kwon K.K."/>
            <person name="Yang S.H."/>
            <person name="Seo Y.S."/>
            <person name="Rhee S.K."/>
        </authorList>
    </citation>
    <scope>NUCLEOTIDE SEQUENCE [LARGE SCALE GENOMIC DNA]</scope>
    <source>
        <strain evidence="4 5">KCTC 23939</strain>
    </source>
</reference>
<dbReference type="PANTHER" id="PTHR42932:SF1">
    <property type="entry name" value="GENERAL STRESS PROTEIN 20U"/>
    <property type="match status" value="1"/>
</dbReference>
<dbReference type="PANTHER" id="PTHR42932">
    <property type="entry name" value="GENERAL STRESS PROTEIN 20U"/>
    <property type="match status" value="1"/>
</dbReference>
<comment type="caution">
    <text evidence="4">The sequence shown here is derived from an EMBL/GenBank/DDBJ whole genome shotgun (WGS) entry which is preliminary data.</text>
</comment>
<accession>A0ABW7NBV6</accession>
<dbReference type="PIRSF" id="PIRSF005900">
    <property type="entry name" value="Dps"/>
    <property type="match status" value="1"/>
</dbReference>
<dbReference type="InterPro" id="IPR023188">
    <property type="entry name" value="DPS_DNA-bd_CS"/>
</dbReference>
<evidence type="ECO:0000259" key="3">
    <source>
        <dbReference type="Pfam" id="PF00210"/>
    </source>
</evidence>
<sequence>MNSEKLIIELNQLLSDFHIYYQNTRGFHWNIKGKRFFELHVKFEELYTEALTSIDEIAERILTIGGTPLHAFDDYLSTSKLRVHKNVSLDTATVTAIHEQLSQLVDQENVVKALAVECDDNETEDMMIALINTQQKTMWMFKSWLGEEVTA</sequence>
<dbReference type="InterPro" id="IPR008331">
    <property type="entry name" value="Ferritin_DPS_dom"/>
</dbReference>
<gene>
    <name evidence="4" type="ORF">ACHKAR_16700</name>
</gene>
<keyword evidence="5" id="KW-1185">Reference proteome</keyword>
<dbReference type="RefSeq" id="WP_395418558.1">
    <property type="nucleotide sequence ID" value="NZ_JBIPKE010000019.1"/>
</dbReference>
<comment type="similarity">
    <text evidence="1 2">Belongs to the Dps family.</text>
</comment>
<dbReference type="Pfam" id="PF00210">
    <property type="entry name" value="Ferritin"/>
    <property type="match status" value="1"/>
</dbReference>
<dbReference type="Proteomes" id="UP001610063">
    <property type="component" value="Unassembled WGS sequence"/>
</dbReference>
<organism evidence="4 5">
    <name type="scientific">Marinoscillum luteum</name>
    <dbReference type="NCBI Taxonomy" id="861051"/>
    <lineage>
        <taxon>Bacteria</taxon>
        <taxon>Pseudomonadati</taxon>
        <taxon>Bacteroidota</taxon>
        <taxon>Cytophagia</taxon>
        <taxon>Cytophagales</taxon>
        <taxon>Reichenbachiellaceae</taxon>
        <taxon>Marinoscillum</taxon>
    </lineage>
</organism>
<dbReference type="InterPro" id="IPR002177">
    <property type="entry name" value="DPS_DNA-bd"/>
</dbReference>
<name>A0ABW7NBV6_9BACT</name>
<dbReference type="InterPro" id="IPR012347">
    <property type="entry name" value="Ferritin-like"/>
</dbReference>
<dbReference type="PROSITE" id="PS00818">
    <property type="entry name" value="DPS_1"/>
    <property type="match status" value="1"/>
</dbReference>
<feature type="domain" description="Ferritin/DPS" evidence="3">
    <location>
        <begin position="9"/>
        <end position="146"/>
    </location>
</feature>
<proteinExistence type="inferred from homology"/>
<dbReference type="Gene3D" id="1.20.1260.10">
    <property type="match status" value="1"/>
</dbReference>
<dbReference type="InterPro" id="IPR009078">
    <property type="entry name" value="Ferritin-like_SF"/>
</dbReference>
<dbReference type="CDD" id="cd01043">
    <property type="entry name" value="DPS"/>
    <property type="match status" value="1"/>
</dbReference>
<evidence type="ECO:0000256" key="1">
    <source>
        <dbReference type="ARBA" id="ARBA00009497"/>
    </source>
</evidence>